<reference evidence="2" key="2">
    <citation type="submission" date="2020-09" db="EMBL/GenBank/DDBJ databases">
        <authorList>
            <person name="Sun Q."/>
            <person name="Zhou Y."/>
        </authorList>
    </citation>
    <scope>NUCLEOTIDE SEQUENCE</scope>
    <source>
        <strain evidence="2">CGMCC 1.6293</strain>
    </source>
</reference>
<dbReference type="Gene3D" id="3.40.630.30">
    <property type="match status" value="1"/>
</dbReference>
<dbReference type="InterPro" id="IPR051531">
    <property type="entry name" value="N-acetyltransferase"/>
</dbReference>
<sequence>MGVTLEFRRPRMGDLGFVTDLYARPEVVAHRPDPTPDGPELSRLRLERDMAHWEEHGFGRWAVADGGVLVGFGGLTVLEDSLDLNISYHVHPDAWGRGIASAIAAQAVAHGFGELDATRIRGLVRAANPASARVLVKLGFRADGEVTLHGAPTNRYVLER</sequence>
<name>A0A917SSW8_9RHOB</name>
<comment type="caution">
    <text evidence="2">The sequence shown here is derived from an EMBL/GenBank/DDBJ whole genome shotgun (WGS) entry which is preliminary data.</text>
</comment>
<dbReference type="PANTHER" id="PTHR43792">
    <property type="entry name" value="GNAT FAMILY, PUTATIVE (AFU_ORTHOLOGUE AFUA_3G00765)-RELATED-RELATED"/>
    <property type="match status" value="1"/>
</dbReference>
<evidence type="ECO:0000313" key="3">
    <source>
        <dbReference type="Proteomes" id="UP000649829"/>
    </source>
</evidence>
<dbReference type="Pfam" id="PF13302">
    <property type="entry name" value="Acetyltransf_3"/>
    <property type="match status" value="1"/>
</dbReference>
<dbReference type="PANTHER" id="PTHR43792:SF1">
    <property type="entry name" value="N-ACETYLTRANSFERASE DOMAIN-CONTAINING PROTEIN"/>
    <property type="match status" value="1"/>
</dbReference>
<feature type="domain" description="N-acetyltransferase" evidence="1">
    <location>
        <begin position="5"/>
        <end position="160"/>
    </location>
</feature>
<protein>
    <submittedName>
        <fullName evidence="2">GNAT family acetyltransferase</fullName>
    </submittedName>
</protein>
<dbReference type="EMBL" id="BMLF01000001">
    <property type="protein sequence ID" value="GGL95866.1"/>
    <property type="molecule type" value="Genomic_DNA"/>
</dbReference>
<accession>A0A917SSW8</accession>
<organism evidence="2 3">
    <name type="scientific">Pseudooceanicola nanhaiensis</name>
    <dbReference type="NCBI Taxonomy" id="375761"/>
    <lineage>
        <taxon>Bacteria</taxon>
        <taxon>Pseudomonadati</taxon>
        <taxon>Pseudomonadota</taxon>
        <taxon>Alphaproteobacteria</taxon>
        <taxon>Rhodobacterales</taxon>
        <taxon>Paracoccaceae</taxon>
        <taxon>Pseudooceanicola</taxon>
    </lineage>
</organism>
<dbReference type="RefSeq" id="WP_036538546.1">
    <property type="nucleotide sequence ID" value="NZ_BMLF01000001.1"/>
</dbReference>
<dbReference type="InterPro" id="IPR000182">
    <property type="entry name" value="GNAT_dom"/>
</dbReference>
<dbReference type="GO" id="GO:0016747">
    <property type="term" value="F:acyltransferase activity, transferring groups other than amino-acyl groups"/>
    <property type="evidence" value="ECO:0007669"/>
    <property type="project" value="InterPro"/>
</dbReference>
<evidence type="ECO:0000259" key="1">
    <source>
        <dbReference type="PROSITE" id="PS51186"/>
    </source>
</evidence>
<dbReference type="PROSITE" id="PS51186">
    <property type="entry name" value="GNAT"/>
    <property type="match status" value="1"/>
</dbReference>
<gene>
    <name evidence="2" type="ORF">GCM10011534_17390</name>
</gene>
<dbReference type="Proteomes" id="UP000649829">
    <property type="component" value="Unassembled WGS sequence"/>
</dbReference>
<dbReference type="SUPFAM" id="SSF55729">
    <property type="entry name" value="Acyl-CoA N-acyltransferases (Nat)"/>
    <property type="match status" value="1"/>
</dbReference>
<keyword evidence="3" id="KW-1185">Reference proteome</keyword>
<proteinExistence type="predicted"/>
<evidence type="ECO:0000313" key="2">
    <source>
        <dbReference type="EMBL" id="GGL95866.1"/>
    </source>
</evidence>
<reference evidence="2" key="1">
    <citation type="journal article" date="2014" name="Int. J. Syst. Evol. Microbiol.">
        <title>Complete genome sequence of Corynebacterium casei LMG S-19264T (=DSM 44701T), isolated from a smear-ripened cheese.</title>
        <authorList>
            <consortium name="US DOE Joint Genome Institute (JGI-PGF)"/>
            <person name="Walter F."/>
            <person name="Albersmeier A."/>
            <person name="Kalinowski J."/>
            <person name="Ruckert C."/>
        </authorList>
    </citation>
    <scope>NUCLEOTIDE SEQUENCE</scope>
    <source>
        <strain evidence="2">CGMCC 1.6293</strain>
    </source>
</reference>
<dbReference type="AlphaFoldDB" id="A0A917SSW8"/>
<dbReference type="InterPro" id="IPR016181">
    <property type="entry name" value="Acyl_CoA_acyltransferase"/>
</dbReference>